<evidence type="ECO:0000313" key="1">
    <source>
        <dbReference type="EMBL" id="KAK5992245.1"/>
    </source>
</evidence>
<accession>A0ABR0SJD1</accession>
<sequence>MEESLLQLLRQLSISIANRYATTPWDNPKAPKDLFVVDLLRALHVNDNLLYRRQDATYRSLVKRMFLKAAYKAKAGVRAPPELQTKHAEWMQQYNRERPQGMKAPVPTELRWLYAWMLEVCCVRVAVRRRISKATAVEELKRDVLEAQRARLEMVEEVQHNPHQHQAAAQEDAEIMQSIANEMAENDMKLFQFWEPLLNYLFAEFSHDGAKSTVKTRALRRRRFDRVQRGEAKRAGRMMKRMRPRISLRKRKGCVRATSEYD</sequence>
<dbReference type="Proteomes" id="UP001338125">
    <property type="component" value="Unassembled WGS sequence"/>
</dbReference>
<reference evidence="1 2" key="1">
    <citation type="submission" date="2024-01" db="EMBL/GenBank/DDBJ databases">
        <title>Complete genome of Cladobotryum mycophilum ATHUM6906.</title>
        <authorList>
            <person name="Christinaki A.C."/>
            <person name="Myridakis A.I."/>
            <person name="Kouvelis V.N."/>
        </authorList>
    </citation>
    <scope>NUCLEOTIDE SEQUENCE [LARGE SCALE GENOMIC DNA]</scope>
    <source>
        <strain evidence="1 2">ATHUM6906</strain>
    </source>
</reference>
<dbReference type="EMBL" id="JAVFKD010000012">
    <property type="protein sequence ID" value="KAK5992245.1"/>
    <property type="molecule type" value="Genomic_DNA"/>
</dbReference>
<gene>
    <name evidence="1" type="ORF">PT974_05646</name>
</gene>
<organism evidence="1 2">
    <name type="scientific">Cladobotryum mycophilum</name>
    <dbReference type="NCBI Taxonomy" id="491253"/>
    <lineage>
        <taxon>Eukaryota</taxon>
        <taxon>Fungi</taxon>
        <taxon>Dikarya</taxon>
        <taxon>Ascomycota</taxon>
        <taxon>Pezizomycotina</taxon>
        <taxon>Sordariomycetes</taxon>
        <taxon>Hypocreomycetidae</taxon>
        <taxon>Hypocreales</taxon>
        <taxon>Hypocreaceae</taxon>
        <taxon>Cladobotryum</taxon>
    </lineage>
</organism>
<keyword evidence="2" id="KW-1185">Reference proteome</keyword>
<name>A0ABR0SJD1_9HYPO</name>
<comment type="caution">
    <text evidence="1">The sequence shown here is derived from an EMBL/GenBank/DDBJ whole genome shotgun (WGS) entry which is preliminary data.</text>
</comment>
<proteinExistence type="predicted"/>
<protein>
    <submittedName>
        <fullName evidence="1">Uncharacterized protein</fullName>
    </submittedName>
</protein>
<evidence type="ECO:0000313" key="2">
    <source>
        <dbReference type="Proteomes" id="UP001338125"/>
    </source>
</evidence>